<dbReference type="InterPro" id="IPR058240">
    <property type="entry name" value="rSAM_sf"/>
</dbReference>
<dbReference type="Gene3D" id="3.20.20.70">
    <property type="entry name" value="Aldolase class I"/>
    <property type="match status" value="1"/>
</dbReference>
<dbReference type="PANTHER" id="PTHR11228:SF7">
    <property type="entry name" value="PQQA PEPTIDE CYCLASE"/>
    <property type="match status" value="1"/>
</dbReference>
<evidence type="ECO:0000256" key="2">
    <source>
        <dbReference type="ARBA" id="ARBA00022723"/>
    </source>
</evidence>
<sequence>MENLLLRREPFGGILAEQEGSKVRFLNHTGFEITYGIANGWSDNDIIHHIKSKYDVSNSSLVENDIKNFRQMISKVKDWDTAESLWKDSSDNKEIASIPALSAPLDLSWEVTKRCNLNCHHCYNDSHAINYEPNLEQIHSVVNELSSTRLRNIVVTGGEPLMREDLKTIIGWLRPLTFNLTLATNGTLINEQNIPWLGEMIDLVNLSLDAGNKFAYEKFRGRKGTFDKCLRGLELLVRKKVPVVIQTTISRFNIDSLEELADLAIEKGATAWIARLPVYSGRANQYKGDFLSRDEIVKKAPYLSEIRSRYKRKFAELQIGVNFVWSYGKPFNYVQQQDRAISCAAGTVSTLLTAEGTLVPCSLFSSTDFRSNVVWDNNFLKEWEIAQCMQTMRSLRLHQIRKCFHCEDYKVKCSSGCRAKSYLSGDLYSKDPDCGYLS</sequence>
<evidence type="ECO:0000259" key="5">
    <source>
        <dbReference type="PROSITE" id="PS51918"/>
    </source>
</evidence>
<dbReference type="PROSITE" id="PS51918">
    <property type="entry name" value="RADICAL_SAM"/>
    <property type="match status" value="1"/>
</dbReference>
<dbReference type="SFLD" id="SFLDG01067">
    <property type="entry name" value="SPASM/twitch_domain_containing"/>
    <property type="match status" value="1"/>
</dbReference>
<dbReference type="Proteomes" id="UP000001349">
    <property type="component" value="Chromosome"/>
</dbReference>
<dbReference type="KEGG" id="cce:Ccel_1665"/>
<dbReference type="AlphaFoldDB" id="B8I2M3"/>
<dbReference type="GO" id="GO:0003824">
    <property type="term" value="F:catalytic activity"/>
    <property type="evidence" value="ECO:0007669"/>
    <property type="project" value="InterPro"/>
</dbReference>
<organism evidence="6 7">
    <name type="scientific">Ruminiclostridium cellulolyticum (strain ATCC 35319 / DSM 5812 / JCM 6584 / H10)</name>
    <name type="common">Clostridium cellulolyticum</name>
    <dbReference type="NCBI Taxonomy" id="394503"/>
    <lineage>
        <taxon>Bacteria</taxon>
        <taxon>Bacillati</taxon>
        <taxon>Bacillota</taxon>
        <taxon>Clostridia</taxon>
        <taxon>Eubacteriales</taxon>
        <taxon>Oscillospiraceae</taxon>
        <taxon>Ruminiclostridium</taxon>
    </lineage>
</organism>
<dbReference type="PANTHER" id="PTHR11228">
    <property type="entry name" value="RADICAL SAM DOMAIN PROTEIN"/>
    <property type="match status" value="1"/>
</dbReference>
<dbReference type="GO" id="GO:0046872">
    <property type="term" value="F:metal ion binding"/>
    <property type="evidence" value="ECO:0007669"/>
    <property type="project" value="UniProtKB-KW"/>
</dbReference>
<evidence type="ECO:0000256" key="1">
    <source>
        <dbReference type="ARBA" id="ARBA00022691"/>
    </source>
</evidence>
<evidence type="ECO:0000313" key="7">
    <source>
        <dbReference type="Proteomes" id="UP000001349"/>
    </source>
</evidence>
<dbReference type="InterPro" id="IPR050377">
    <property type="entry name" value="Radical_SAM_PqqE_MftC-like"/>
</dbReference>
<dbReference type="HOGENOM" id="CLU_009273_4_1_9"/>
<dbReference type="RefSeq" id="WP_015925132.1">
    <property type="nucleotide sequence ID" value="NC_011898.1"/>
</dbReference>
<keyword evidence="4" id="KW-0411">Iron-sulfur</keyword>
<keyword evidence="2" id="KW-0479">Metal-binding</keyword>
<keyword evidence="1" id="KW-0949">S-adenosyl-L-methionine</keyword>
<evidence type="ECO:0000256" key="4">
    <source>
        <dbReference type="ARBA" id="ARBA00023014"/>
    </source>
</evidence>
<dbReference type="eggNOG" id="COG0535">
    <property type="taxonomic scope" value="Bacteria"/>
</dbReference>
<gene>
    <name evidence="6" type="ordered locus">Ccel_1665</name>
</gene>
<evidence type="ECO:0000256" key="3">
    <source>
        <dbReference type="ARBA" id="ARBA00023004"/>
    </source>
</evidence>
<proteinExistence type="predicted"/>
<feature type="domain" description="Radical SAM core" evidence="5">
    <location>
        <begin position="101"/>
        <end position="313"/>
    </location>
</feature>
<dbReference type="STRING" id="394503.Ccel_1665"/>
<protein>
    <submittedName>
        <fullName evidence="6">Radical SAM domain protein</fullName>
    </submittedName>
</protein>
<dbReference type="Pfam" id="PF04055">
    <property type="entry name" value="Radical_SAM"/>
    <property type="match status" value="1"/>
</dbReference>
<dbReference type="SFLD" id="SFLDS00029">
    <property type="entry name" value="Radical_SAM"/>
    <property type="match status" value="1"/>
</dbReference>
<dbReference type="OrthoDB" id="1740125at2"/>
<dbReference type="InterPro" id="IPR007197">
    <property type="entry name" value="rSAM"/>
</dbReference>
<name>B8I2M3_RUMCH</name>
<evidence type="ECO:0000313" key="6">
    <source>
        <dbReference type="EMBL" id="ACL76016.1"/>
    </source>
</evidence>
<reference evidence="6 7" key="1">
    <citation type="submission" date="2009-01" db="EMBL/GenBank/DDBJ databases">
        <title>Complete sequence of Clostridium cellulolyticum H10.</title>
        <authorList>
            <consortium name="US DOE Joint Genome Institute"/>
            <person name="Lucas S."/>
            <person name="Copeland A."/>
            <person name="Lapidus A."/>
            <person name="Glavina del Rio T."/>
            <person name="Dalin E."/>
            <person name="Tice H."/>
            <person name="Bruce D."/>
            <person name="Goodwin L."/>
            <person name="Pitluck S."/>
            <person name="Chertkov O."/>
            <person name="Saunders E."/>
            <person name="Brettin T."/>
            <person name="Detter J.C."/>
            <person name="Han C."/>
            <person name="Larimer F."/>
            <person name="Land M."/>
            <person name="Hauser L."/>
            <person name="Kyrpides N."/>
            <person name="Ivanova N."/>
            <person name="Zhou J."/>
            <person name="Richardson P."/>
        </authorList>
    </citation>
    <scope>NUCLEOTIDE SEQUENCE [LARGE SCALE GENOMIC DNA]</scope>
    <source>
        <strain evidence="7">ATCC 35319 / DSM 5812 / JCM 6584 / H10</strain>
    </source>
</reference>
<keyword evidence="7" id="KW-1185">Reference proteome</keyword>
<dbReference type="InterPro" id="IPR013785">
    <property type="entry name" value="Aldolase_TIM"/>
</dbReference>
<dbReference type="SFLD" id="SFLDG01386">
    <property type="entry name" value="main_SPASM_domain-containing"/>
    <property type="match status" value="1"/>
</dbReference>
<dbReference type="EMBL" id="CP001348">
    <property type="protein sequence ID" value="ACL76016.1"/>
    <property type="molecule type" value="Genomic_DNA"/>
</dbReference>
<keyword evidence="3" id="KW-0408">Iron</keyword>
<dbReference type="GO" id="GO:0051536">
    <property type="term" value="F:iron-sulfur cluster binding"/>
    <property type="evidence" value="ECO:0007669"/>
    <property type="project" value="UniProtKB-KW"/>
</dbReference>
<accession>B8I2M3</accession>
<dbReference type="CDD" id="cd01335">
    <property type="entry name" value="Radical_SAM"/>
    <property type="match status" value="1"/>
</dbReference>
<dbReference type="SUPFAM" id="SSF102114">
    <property type="entry name" value="Radical SAM enzymes"/>
    <property type="match status" value="1"/>
</dbReference>